<name>A0A919MDY6_9ACTN</name>
<gene>
    <name evidence="2" type="ORF">Acy02nite_55370</name>
</gene>
<dbReference type="SUPFAM" id="SSF52540">
    <property type="entry name" value="P-loop containing nucleoside triphosphate hydrolases"/>
    <property type="match status" value="1"/>
</dbReference>
<sequence>MAAMVVSTTAMILIMVGPERKRLRRSWRGRARRDYLAPSELAALPPIFVGRAREKQDLIDFLTTRTGDAPPVAVLVGPYGIGKSSLAAVVATELAQRSIGGTLVADLSRRRGPDGADRSDDDIVDDALKVLITGLKSAREQVAPTVDARVGQYHALTRKHGAIIVLDDADTAEVIARLLPASPRCPVIVTTADPGLTENRSWRSFPLKPLGEEQSMELLRKLISATWTNDDETCRRIATGLFGHPNAIRLTATQLACREDSGVDALSRIYADPATELSARRLRRREQPVTTPWAPTFNVALQVSYNLLGDEEKLGLRMIGYLDRPAFPAWMLSSLLDADSAQATRVLDRLSVAGFLTRTSADAVGVPVLRVNEDVLHFARSKFEEDSRASDRSRLDDRIRTRKADRKQTDVQACVATARRQIARGDVDGALGTARRAVDLAREDDRESHHADEGLALATLAELHMELGAAGPTHDLATAVLDRRERNGAVAWQRAQRCAARLARRTRRRQDALDLLVPIVDTANAADPGEAEELVLALLEMVVLDSQGGPEDQSRAWRNLKWATRVCAGLPDEGVVLQTYLCRTRSYILQAAGKLDAAEQALVEAERWALRRAERLSLAWTAYRRAMLLRAGDDPATATRHAREALHAFGDMGHRYGRARAARLLGDIHADALNAETEPAAEPHRQRAVMCWIEARDGFTACGDLAEAAEVKALLDSMVPDRRPTLAGQA</sequence>
<dbReference type="Gene3D" id="3.40.50.300">
    <property type="entry name" value="P-loop containing nucleotide triphosphate hydrolases"/>
    <property type="match status" value="1"/>
</dbReference>
<organism evidence="2 3">
    <name type="scientific">Actinoplanes cyaneus</name>
    <dbReference type="NCBI Taxonomy" id="52696"/>
    <lineage>
        <taxon>Bacteria</taxon>
        <taxon>Bacillati</taxon>
        <taxon>Actinomycetota</taxon>
        <taxon>Actinomycetes</taxon>
        <taxon>Micromonosporales</taxon>
        <taxon>Micromonosporaceae</taxon>
        <taxon>Actinoplanes</taxon>
    </lineage>
</organism>
<dbReference type="InterPro" id="IPR003593">
    <property type="entry name" value="AAA+_ATPase"/>
</dbReference>
<keyword evidence="3" id="KW-1185">Reference proteome</keyword>
<dbReference type="PANTHER" id="PTHR47691">
    <property type="entry name" value="REGULATOR-RELATED"/>
    <property type="match status" value="1"/>
</dbReference>
<dbReference type="InterPro" id="IPR027417">
    <property type="entry name" value="P-loop_NTPase"/>
</dbReference>
<proteinExistence type="predicted"/>
<dbReference type="Proteomes" id="UP000619479">
    <property type="component" value="Unassembled WGS sequence"/>
</dbReference>
<evidence type="ECO:0000313" key="3">
    <source>
        <dbReference type="Proteomes" id="UP000619479"/>
    </source>
</evidence>
<dbReference type="SMART" id="SM00382">
    <property type="entry name" value="AAA"/>
    <property type="match status" value="1"/>
</dbReference>
<dbReference type="PANTHER" id="PTHR47691:SF3">
    <property type="entry name" value="HTH-TYPE TRANSCRIPTIONAL REGULATOR RV0890C-RELATED"/>
    <property type="match status" value="1"/>
</dbReference>
<protein>
    <recommendedName>
        <fullName evidence="1">AAA+ ATPase domain-containing protein</fullName>
    </recommendedName>
</protein>
<reference evidence="2" key="1">
    <citation type="submission" date="2021-01" db="EMBL/GenBank/DDBJ databases">
        <title>Whole genome shotgun sequence of Actinoplanes cyaneus NBRC 14990.</title>
        <authorList>
            <person name="Komaki H."/>
            <person name="Tamura T."/>
        </authorList>
    </citation>
    <scope>NUCLEOTIDE SEQUENCE</scope>
    <source>
        <strain evidence="2">NBRC 14990</strain>
    </source>
</reference>
<dbReference type="GO" id="GO:0043531">
    <property type="term" value="F:ADP binding"/>
    <property type="evidence" value="ECO:0007669"/>
    <property type="project" value="InterPro"/>
</dbReference>
<feature type="domain" description="AAA+ ATPase" evidence="1">
    <location>
        <begin position="69"/>
        <end position="211"/>
    </location>
</feature>
<dbReference type="EMBL" id="BOMH01000041">
    <property type="protein sequence ID" value="GID67656.1"/>
    <property type="molecule type" value="Genomic_DNA"/>
</dbReference>
<comment type="caution">
    <text evidence="2">The sequence shown here is derived from an EMBL/GenBank/DDBJ whole genome shotgun (WGS) entry which is preliminary data.</text>
</comment>
<evidence type="ECO:0000313" key="2">
    <source>
        <dbReference type="EMBL" id="GID67656.1"/>
    </source>
</evidence>
<dbReference type="AlphaFoldDB" id="A0A919MDY6"/>
<accession>A0A919MDY6</accession>
<evidence type="ECO:0000259" key="1">
    <source>
        <dbReference type="SMART" id="SM00382"/>
    </source>
</evidence>